<dbReference type="Proteomes" id="UP001595773">
    <property type="component" value="Unassembled WGS sequence"/>
</dbReference>
<comment type="caution">
    <text evidence="8">The sequence shown here is derived from an EMBL/GenBank/DDBJ whole genome shotgun (WGS) entry which is preliminary data.</text>
</comment>
<evidence type="ECO:0000313" key="9">
    <source>
        <dbReference type="Proteomes" id="UP001595773"/>
    </source>
</evidence>
<evidence type="ECO:0000256" key="4">
    <source>
        <dbReference type="ARBA" id="ARBA00022801"/>
    </source>
</evidence>
<dbReference type="Pfam" id="PF00293">
    <property type="entry name" value="NUDIX"/>
    <property type="match status" value="1"/>
</dbReference>
<evidence type="ECO:0000256" key="5">
    <source>
        <dbReference type="ARBA" id="ARBA00022842"/>
    </source>
</evidence>
<dbReference type="InterPro" id="IPR015797">
    <property type="entry name" value="NUDIX_hydrolase-like_dom_sf"/>
</dbReference>
<keyword evidence="4 8" id="KW-0378">Hydrolase</keyword>
<feature type="domain" description="Nudix hydrolase" evidence="7">
    <location>
        <begin position="49"/>
        <end position="188"/>
    </location>
</feature>
<comment type="cofactor">
    <cofactor evidence="1">
        <name>Mn(2+)</name>
        <dbReference type="ChEBI" id="CHEBI:29035"/>
    </cofactor>
</comment>
<dbReference type="EC" id="3.6.1.55" evidence="8"/>
<keyword evidence="5" id="KW-0460">Magnesium</keyword>
<dbReference type="CDD" id="cd03426">
    <property type="entry name" value="NUDIX_CoAse_Nudt7"/>
    <property type="match status" value="1"/>
</dbReference>
<comment type="cofactor">
    <cofactor evidence="2">
        <name>Mg(2+)</name>
        <dbReference type="ChEBI" id="CHEBI:18420"/>
    </cofactor>
</comment>
<reference evidence="9" key="1">
    <citation type="journal article" date="2019" name="Int. J. Syst. Evol. Microbiol.">
        <title>The Global Catalogue of Microorganisms (GCM) 10K type strain sequencing project: providing services to taxonomists for standard genome sequencing and annotation.</title>
        <authorList>
            <consortium name="The Broad Institute Genomics Platform"/>
            <consortium name="The Broad Institute Genome Sequencing Center for Infectious Disease"/>
            <person name="Wu L."/>
            <person name="Ma J."/>
        </authorList>
    </citation>
    <scope>NUCLEOTIDE SEQUENCE [LARGE SCALE GENOMIC DNA]</scope>
    <source>
        <strain evidence="9">CGMCC 1.10698</strain>
    </source>
</reference>
<sequence>MSAYSQLAALGERARMGSLTVPAPLRAMDSRGARAERPAAVLLLFGVLDSIPATSSKPLVSADLDILLVQRAATLSNHPGQVAFPGGGVEPRDASFIAAALREAREETGLDPSGVEILGTLAPVPVSVSNFMVTPVLGWWARQSPVDVVDYGESAQVFRVPVRDLLDPDNRLTATIKRDGHNYHGPAFTINGMVVWGFTAGILSHVLDELGWSVPWDASRQIPAPV</sequence>
<name>A0ABV8R426_9MICC</name>
<evidence type="ECO:0000259" key="7">
    <source>
        <dbReference type="PROSITE" id="PS51462"/>
    </source>
</evidence>
<keyword evidence="9" id="KW-1185">Reference proteome</keyword>
<dbReference type="RefSeq" id="WP_230066971.1">
    <property type="nucleotide sequence ID" value="NZ_BAABLL010000008.1"/>
</dbReference>
<dbReference type="PROSITE" id="PS51462">
    <property type="entry name" value="NUDIX"/>
    <property type="match status" value="1"/>
</dbReference>
<evidence type="ECO:0000256" key="1">
    <source>
        <dbReference type="ARBA" id="ARBA00001936"/>
    </source>
</evidence>
<protein>
    <submittedName>
        <fullName evidence="8">NUDIX hydrolase</fullName>
        <ecNumber evidence="8">3.6.1.55</ecNumber>
    </submittedName>
</protein>
<dbReference type="InterPro" id="IPR045121">
    <property type="entry name" value="CoAse"/>
</dbReference>
<keyword evidence="3" id="KW-0479">Metal-binding</keyword>
<dbReference type="SUPFAM" id="SSF55811">
    <property type="entry name" value="Nudix"/>
    <property type="match status" value="1"/>
</dbReference>
<dbReference type="InterPro" id="IPR000086">
    <property type="entry name" value="NUDIX_hydrolase_dom"/>
</dbReference>
<evidence type="ECO:0000256" key="3">
    <source>
        <dbReference type="ARBA" id="ARBA00022723"/>
    </source>
</evidence>
<dbReference type="PANTHER" id="PTHR12992:SF11">
    <property type="entry name" value="MITOCHONDRIAL COENZYME A DIPHOSPHATASE NUDT8"/>
    <property type="match status" value="1"/>
</dbReference>
<dbReference type="GO" id="GO:0035539">
    <property type="term" value="F:8-oxo-7,8-dihydrodeoxyguanosine triphosphate pyrophosphatase activity"/>
    <property type="evidence" value="ECO:0007669"/>
    <property type="project" value="UniProtKB-EC"/>
</dbReference>
<accession>A0ABV8R426</accession>
<evidence type="ECO:0000256" key="2">
    <source>
        <dbReference type="ARBA" id="ARBA00001946"/>
    </source>
</evidence>
<proteinExistence type="predicted"/>
<dbReference type="EMBL" id="JBHSCQ010000017">
    <property type="protein sequence ID" value="MFC4266143.1"/>
    <property type="molecule type" value="Genomic_DNA"/>
</dbReference>
<dbReference type="PANTHER" id="PTHR12992">
    <property type="entry name" value="NUDIX HYDROLASE"/>
    <property type="match status" value="1"/>
</dbReference>
<gene>
    <name evidence="8" type="ORF">ACFOW9_11080</name>
</gene>
<evidence type="ECO:0000256" key="6">
    <source>
        <dbReference type="ARBA" id="ARBA00023211"/>
    </source>
</evidence>
<organism evidence="8 9">
    <name type="scientific">Arthrobacter cryoconiti</name>
    <dbReference type="NCBI Taxonomy" id="748907"/>
    <lineage>
        <taxon>Bacteria</taxon>
        <taxon>Bacillati</taxon>
        <taxon>Actinomycetota</taxon>
        <taxon>Actinomycetes</taxon>
        <taxon>Micrococcales</taxon>
        <taxon>Micrococcaceae</taxon>
        <taxon>Arthrobacter</taxon>
    </lineage>
</organism>
<keyword evidence="6" id="KW-0464">Manganese</keyword>
<evidence type="ECO:0000313" key="8">
    <source>
        <dbReference type="EMBL" id="MFC4266143.1"/>
    </source>
</evidence>
<dbReference type="Gene3D" id="3.90.79.10">
    <property type="entry name" value="Nucleoside Triphosphate Pyrophosphohydrolase"/>
    <property type="match status" value="1"/>
</dbReference>